<dbReference type="AlphaFoldDB" id="A0A918R8M3"/>
<sequence length="137" mass="14181">MTPFGQPPLFSLRVLVEAPAALDPASGGPVRLVRITGGTVSGGLSGAILPGGTDWQELGPDGAIGIEARYLLELDSGARVELQSRGLRGAGASGFWSSIWLRTADSAHAALNQAQYLGLGRKLDDCVAIDVFALPQL</sequence>
<reference evidence="1" key="1">
    <citation type="journal article" date="2014" name="Int. J. Syst. Evol. Microbiol.">
        <title>Complete genome sequence of Corynebacterium casei LMG S-19264T (=DSM 44701T), isolated from a smear-ripened cheese.</title>
        <authorList>
            <consortium name="US DOE Joint Genome Institute (JGI-PGF)"/>
            <person name="Walter F."/>
            <person name="Albersmeier A."/>
            <person name="Kalinowski J."/>
            <person name="Ruckert C."/>
        </authorList>
    </citation>
    <scope>NUCLEOTIDE SEQUENCE</scope>
    <source>
        <strain evidence="1">KCTC 32422</strain>
    </source>
</reference>
<dbReference type="Proteomes" id="UP000634139">
    <property type="component" value="Unassembled WGS sequence"/>
</dbReference>
<dbReference type="Gene3D" id="2.40.160.20">
    <property type="match status" value="1"/>
</dbReference>
<dbReference type="EMBL" id="BMZD01000001">
    <property type="protein sequence ID" value="GGZ87874.1"/>
    <property type="molecule type" value="Genomic_DNA"/>
</dbReference>
<evidence type="ECO:0000313" key="2">
    <source>
        <dbReference type="Proteomes" id="UP000634139"/>
    </source>
</evidence>
<dbReference type="Pfam" id="PF11578">
    <property type="entry name" value="DUF3237"/>
    <property type="match status" value="1"/>
</dbReference>
<evidence type="ECO:0000313" key="1">
    <source>
        <dbReference type="EMBL" id="GGZ87874.1"/>
    </source>
</evidence>
<protein>
    <recommendedName>
        <fullName evidence="3">DUF3237 domain-containing protein</fullName>
    </recommendedName>
</protein>
<keyword evidence="2" id="KW-1185">Reference proteome</keyword>
<proteinExistence type="predicted"/>
<evidence type="ECO:0008006" key="3">
    <source>
        <dbReference type="Google" id="ProtNLM"/>
    </source>
</evidence>
<dbReference type="RefSeq" id="WP_189538679.1">
    <property type="nucleotide sequence ID" value="NZ_BMZD01000001.1"/>
</dbReference>
<reference evidence="1" key="2">
    <citation type="submission" date="2020-09" db="EMBL/GenBank/DDBJ databases">
        <authorList>
            <person name="Sun Q."/>
            <person name="Kim S."/>
        </authorList>
    </citation>
    <scope>NUCLEOTIDE SEQUENCE</scope>
    <source>
        <strain evidence="1">KCTC 32422</strain>
    </source>
</reference>
<organism evidence="1 2">
    <name type="scientific">Novosphingobium arvoryzae</name>
    <dbReference type="NCBI Taxonomy" id="1256514"/>
    <lineage>
        <taxon>Bacteria</taxon>
        <taxon>Pseudomonadati</taxon>
        <taxon>Pseudomonadota</taxon>
        <taxon>Alphaproteobacteria</taxon>
        <taxon>Sphingomonadales</taxon>
        <taxon>Sphingomonadaceae</taxon>
        <taxon>Novosphingobium</taxon>
    </lineage>
</organism>
<gene>
    <name evidence="1" type="ORF">GCM10011617_03310</name>
</gene>
<comment type="caution">
    <text evidence="1">The sequence shown here is derived from an EMBL/GenBank/DDBJ whole genome shotgun (WGS) entry which is preliminary data.</text>
</comment>
<name>A0A918R8M3_9SPHN</name>
<accession>A0A918R8M3</accession>